<keyword evidence="4 10" id="KW-0337">GPI-anchor biosynthesis</keyword>
<evidence type="ECO:0000256" key="4">
    <source>
        <dbReference type="ARBA" id="ARBA00022502"/>
    </source>
</evidence>
<dbReference type="EMBL" id="BPQB01000067">
    <property type="protein sequence ID" value="GJE97038.1"/>
    <property type="molecule type" value="Genomic_DNA"/>
</dbReference>
<organism evidence="11 12">
    <name type="scientific">Phanerochaete sordida</name>
    <dbReference type="NCBI Taxonomy" id="48140"/>
    <lineage>
        <taxon>Eukaryota</taxon>
        <taxon>Fungi</taxon>
        <taxon>Dikarya</taxon>
        <taxon>Basidiomycota</taxon>
        <taxon>Agaricomycotina</taxon>
        <taxon>Agaricomycetes</taxon>
        <taxon>Polyporales</taxon>
        <taxon>Phanerochaetaceae</taxon>
        <taxon>Phanerochaete</taxon>
    </lineage>
</organism>
<keyword evidence="9" id="KW-0325">Glycoprotein</keyword>
<evidence type="ECO:0000256" key="7">
    <source>
        <dbReference type="ARBA" id="ARBA00022989"/>
    </source>
</evidence>
<dbReference type="PANTHER" id="PTHR28650">
    <property type="entry name" value="PHOSPHATIDYLINOSITOL-GLYCAN BIOSYNTHESIS CLASS X PROTEIN"/>
    <property type="match status" value="1"/>
</dbReference>
<dbReference type="AlphaFoldDB" id="A0A9P3GJG8"/>
<reference evidence="11 12" key="1">
    <citation type="submission" date="2021-08" db="EMBL/GenBank/DDBJ databases">
        <title>Draft Genome Sequence of Phanerochaete sordida strain YK-624.</title>
        <authorList>
            <person name="Mori T."/>
            <person name="Dohra H."/>
            <person name="Suzuki T."/>
            <person name="Kawagishi H."/>
            <person name="Hirai H."/>
        </authorList>
    </citation>
    <scope>NUCLEOTIDE SEQUENCE [LARGE SCALE GENOMIC DNA]</scope>
    <source>
        <strain evidence="11 12">YK-624</strain>
    </source>
</reference>
<evidence type="ECO:0000256" key="6">
    <source>
        <dbReference type="ARBA" id="ARBA00022824"/>
    </source>
</evidence>
<protein>
    <recommendedName>
        <fullName evidence="10">Protein PBN1</fullName>
    </recommendedName>
</protein>
<evidence type="ECO:0000256" key="10">
    <source>
        <dbReference type="RuleBase" id="RU366056"/>
    </source>
</evidence>
<dbReference type="Proteomes" id="UP000703269">
    <property type="component" value="Unassembled WGS sequence"/>
</dbReference>
<dbReference type="GO" id="GO:0006506">
    <property type="term" value="P:GPI anchor biosynthetic process"/>
    <property type="evidence" value="ECO:0007669"/>
    <property type="project" value="UniProtKB-KW"/>
</dbReference>
<evidence type="ECO:0000313" key="12">
    <source>
        <dbReference type="Proteomes" id="UP000703269"/>
    </source>
</evidence>
<keyword evidence="8 10" id="KW-0472">Membrane</keyword>
<proteinExistence type="inferred from homology"/>
<gene>
    <name evidence="11" type="ORF">PsYK624_132480</name>
</gene>
<keyword evidence="6 10" id="KW-0256">Endoplasmic reticulum</keyword>
<evidence type="ECO:0000256" key="9">
    <source>
        <dbReference type="ARBA" id="ARBA00023180"/>
    </source>
</evidence>
<comment type="similarity">
    <text evidence="3 10">Belongs to the PIGX family.</text>
</comment>
<keyword evidence="12" id="KW-1185">Reference proteome</keyword>
<evidence type="ECO:0000256" key="2">
    <source>
        <dbReference type="ARBA" id="ARBA00004687"/>
    </source>
</evidence>
<dbReference type="InterPro" id="IPR013233">
    <property type="entry name" value="PIG-X/PBN1"/>
</dbReference>
<feature type="transmembrane region" description="Helical" evidence="10">
    <location>
        <begin position="174"/>
        <end position="195"/>
    </location>
</feature>
<dbReference type="InterPro" id="IPR040039">
    <property type="entry name" value="PIGX"/>
</dbReference>
<sequence>MTSPRQHPGTVASSVDDNVGFHFTHDTTLTWRRPPGCHALHVDYILPPDVFADPYELDLRADDYTYTIDAYPDLERPVSAVEQRNTRLRLDVKLPSDVEHAEGVTEVALPLHGRYGLPSSRPRGEAYAVAYVPPPQAFWECGKGQDIFTIPLASAPSAKDVPLVIPIGLSDDLAFVQTGTALTVLAVFCYMAFVFSKVHNRLGIRLYQSKRE</sequence>
<dbReference type="GO" id="GO:0005789">
    <property type="term" value="C:endoplasmic reticulum membrane"/>
    <property type="evidence" value="ECO:0007669"/>
    <property type="project" value="UniProtKB-SubCell"/>
</dbReference>
<dbReference type="OrthoDB" id="5546453at2759"/>
<evidence type="ECO:0000256" key="5">
    <source>
        <dbReference type="ARBA" id="ARBA00022692"/>
    </source>
</evidence>
<comment type="subcellular location">
    <subcellularLocation>
        <location evidence="1 10">Endoplasmic reticulum membrane</location>
        <topology evidence="1 10">Single-pass membrane protein</topology>
    </subcellularLocation>
</comment>
<evidence type="ECO:0000256" key="8">
    <source>
        <dbReference type="ARBA" id="ARBA00023136"/>
    </source>
</evidence>
<dbReference type="Pfam" id="PF08320">
    <property type="entry name" value="PIG-X"/>
    <property type="match status" value="1"/>
</dbReference>
<dbReference type="PANTHER" id="PTHR28650:SF1">
    <property type="entry name" value="PHOSPHATIDYLINOSITOL-GLYCAN BIOSYNTHESIS CLASS X PROTEIN"/>
    <property type="match status" value="1"/>
</dbReference>
<comment type="function">
    <text evidence="10">Required for proper folding and/or the stability of a subset of proteins in the endoplasmic reticulum. Component of glycosylphosphatidylinositol-mannosyltransferase 1 which transfers the first of the 4 mannoses in the GPI-anchor precursors during GPI-anchor biosynthesis. Probably acts by stabilizing the mannosyltransferase GPI14.</text>
</comment>
<evidence type="ECO:0000313" key="11">
    <source>
        <dbReference type="EMBL" id="GJE97038.1"/>
    </source>
</evidence>
<evidence type="ECO:0000256" key="1">
    <source>
        <dbReference type="ARBA" id="ARBA00004389"/>
    </source>
</evidence>
<accession>A0A9P3GJG8</accession>
<keyword evidence="7 10" id="KW-1133">Transmembrane helix</keyword>
<evidence type="ECO:0000256" key="3">
    <source>
        <dbReference type="ARBA" id="ARBA00010345"/>
    </source>
</evidence>
<comment type="pathway">
    <text evidence="2 10">Glycolipid biosynthesis; glycosylphosphatidylinositol-anchor biosynthesis.</text>
</comment>
<keyword evidence="5 10" id="KW-0812">Transmembrane</keyword>
<name>A0A9P3GJG8_9APHY</name>
<comment type="caution">
    <text evidence="11">The sequence shown here is derived from an EMBL/GenBank/DDBJ whole genome shotgun (WGS) entry which is preliminary data.</text>
</comment>
<dbReference type="SMART" id="SM00780">
    <property type="entry name" value="PIG-X"/>
    <property type="match status" value="1"/>
</dbReference>